<dbReference type="RefSeq" id="WP_144873769.1">
    <property type="nucleotide sequence ID" value="NZ_LR214040.1"/>
</dbReference>
<organism evidence="7 8">
    <name type="scientific">Hyella patelloides LEGE 07179</name>
    <dbReference type="NCBI Taxonomy" id="945734"/>
    <lineage>
        <taxon>Bacteria</taxon>
        <taxon>Bacillati</taxon>
        <taxon>Cyanobacteriota</taxon>
        <taxon>Cyanophyceae</taxon>
        <taxon>Pleurocapsales</taxon>
        <taxon>Hyellaceae</taxon>
        <taxon>Hyella</taxon>
    </lineage>
</organism>
<accession>A0A563VU59</accession>
<keyword evidence="3" id="KW-0418">Kinase</keyword>
<evidence type="ECO:0000256" key="5">
    <source>
        <dbReference type="PROSITE-ProRule" id="PRU10141"/>
    </source>
</evidence>
<dbReference type="PANTHER" id="PTHR43289">
    <property type="entry name" value="MITOGEN-ACTIVATED PROTEIN KINASE KINASE KINASE 20-RELATED"/>
    <property type="match status" value="1"/>
</dbReference>
<proteinExistence type="predicted"/>
<evidence type="ECO:0000256" key="2">
    <source>
        <dbReference type="ARBA" id="ARBA00022741"/>
    </source>
</evidence>
<dbReference type="AlphaFoldDB" id="A0A563VU59"/>
<dbReference type="PANTHER" id="PTHR43289:SF34">
    <property type="entry name" value="SERINE_THREONINE-PROTEIN KINASE YBDM-RELATED"/>
    <property type="match status" value="1"/>
</dbReference>
<gene>
    <name evidence="7" type="ORF">H1P_2990008</name>
</gene>
<protein>
    <submittedName>
        <fullName evidence="7">WD-40 repeat protein</fullName>
    </submittedName>
</protein>
<keyword evidence="1" id="KW-0808">Transferase</keyword>
<keyword evidence="8" id="KW-1185">Reference proteome</keyword>
<name>A0A563VU59_9CYAN</name>
<keyword evidence="2 5" id="KW-0547">Nucleotide-binding</keyword>
<dbReference type="OrthoDB" id="581647at2"/>
<keyword evidence="4 5" id="KW-0067">ATP-binding</keyword>
<evidence type="ECO:0000313" key="8">
    <source>
        <dbReference type="Proteomes" id="UP000320055"/>
    </source>
</evidence>
<sequence length="334" mass="37083">MTTRVAGVLSPGVLLASGEYQVSRVLGQGGFGITYQGVDTKLNRAVALKEFFPEGCWREGTTVVSAGRWDKSTYTDAKERFLLEGQTLGQFNHSGIVRVFYYFEENNTAYMVMEYLKGKTLSELLKSKGGTLPEFDALNYIQIIGQALDIVHQAQMLHLDIKPENIMLAEDGRAVLIDFGAARDFAGRNTTRFTTLLTPGYAPLEQYGQSLQCADHTDIYALGATLYHLVTGKVPVSAIERAAGVPLKTAQKMNSQVSDRTSWGIDRAMAMNINKRPQSIKEFLDLLSLDTSILNSTSHRKISFYQSTQNPWEIFDSLDSPESSDSSSNGDRWF</sequence>
<dbReference type="InterPro" id="IPR017441">
    <property type="entry name" value="Protein_kinase_ATP_BS"/>
</dbReference>
<dbReference type="PROSITE" id="PS50011">
    <property type="entry name" value="PROTEIN_KINASE_DOM"/>
    <property type="match status" value="1"/>
</dbReference>
<dbReference type="SUPFAM" id="SSF56112">
    <property type="entry name" value="Protein kinase-like (PK-like)"/>
    <property type="match status" value="1"/>
</dbReference>
<dbReference type="Gene3D" id="3.30.200.20">
    <property type="entry name" value="Phosphorylase Kinase, domain 1"/>
    <property type="match status" value="1"/>
</dbReference>
<feature type="domain" description="Protein kinase" evidence="6">
    <location>
        <begin position="20"/>
        <end position="294"/>
    </location>
</feature>
<reference evidence="7 8" key="1">
    <citation type="submission" date="2019-01" db="EMBL/GenBank/DDBJ databases">
        <authorList>
            <person name="Brito A."/>
        </authorList>
    </citation>
    <scope>NUCLEOTIDE SEQUENCE [LARGE SCALE GENOMIC DNA]</scope>
    <source>
        <strain evidence="7">1</strain>
    </source>
</reference>
<evidence type="ECO:0000256" key="1">
    <source>
        <dbReference type="ARBA" id="ARBA00022679"/>
    </source>
</evidence>
<evidence type="ECO:0000256" key="4">
    <source>
        <dbReference type="ARBA" id="ARBA00022840"/>
    </source>
</evidence>
<feature type="binding site" evidence="5">
    <location>
        <position position="49"/>
    </location>
    <ligand>
        <name>ATP</name>
        <dbReference type="ChEBI" id="CHEBI:30616"/>
    </ligand>
</feature>
<dbReference type="GO" id="GO:0005524">
    <property type="term" value="F:ATP binding"/>
    <property type="evidence" value="ECO:0007669"/>
    <property type="project" value="UniProtKB-UniRule"/>
</dbReference>
<dbReference type="GO" id="GO:0004674">
    <property type="term" value="F:protein serine/threonine kinase activity"/>
    <property type="evidence" value="ECO:0007669"/>
    <property type="project" value="TreeGrafter"/>
</dbReference>
<dbReference type="Proteomes" id="UP000320055">
    <property type="component" value="Unassembled WGS sequence"/>
</dbReference>
<evidence type="ECO:0000256" key="3">
    <source>
        <dbReference type="ARBA" id="ARBA00022777"/>
    </source>
</evidence>
<dbReference type="PROSITE" id="PS00107">
    <property type="entry name" value="PROTEIN_KINASE_ATP"/>
    <property type="match status" value="1"/>
</dbReference>
<evidence type="ECO:0000313" key="7">
    <source>
        <dbReference type="EMBL" id="VEP14924.1"/>
    </source>
</evidence>
<dbReference type="PROSITE" id="PS00108">
    <property type="entry name" value="PROTEIN_KINASE_ST"/>
    <property type="match status" value="1"/>
</dbReference>
<dbReference type="Gene3D" id="1.10.510.10">
    <property type="entry name" value="Transferase(Phosphotransferase) domain 1"/>
    <property type="match status" value="1"/>
</dbReference>
<dbReference type="InterPro" id="IPR008271">
    <property type="entry name" value="Ser/Thr_kinase_AS"/>
</dbReference>
<dbReference type="Pfam" id="PF00069">
    <property type="entry name" value="Pkinase"/>
    <property type="match status" value="1"/>
</dbReference>
<dbReference type="SMART" id="SM00220">
    <property type="entry name" value="S_TKc"/>
    <property type="match status" value="1"/>
</dbReference>
<dbReference type="InterPro" id="IPR011009">
    <property type="entry name" value="Kinase-like_dom_sf"/>
</dbReference>
<dbReference type="EMBL" id="CAACVJ010000222">
    <property type="protein sequence ID" value="VEP14924.1"/>
    <property type="molecule type" value="Genomic_DNA"/>
</dbReference>
<evidence type="ECO:0000259" key="6">
    <source>
        <dbReference type="PROSITE" id="PS50011"/>
    </source>
</evidence>
<dbReference type="CDD" id="cd14014">
    <property type="entry name" value="STKc_PknB_like"/>
    <property type="match status" value="1"/>
</dbReference>
<dbReference type="InterPro" id="IPR000719">
    <property type="entry name" value="Prot_kinase_dom"/>
</dbReference>